<feature type="non-terminal residue" evidence="1">
    <location>
        <position position="202"/>
    </location>
</feature>
<dbReference type="Proteomes" id="UP001642464">
    <property type="component" value="Unassembled WGS sequence"/>
</dbReference>
<gene>
    <name evidence="1" type="ORF">SCF082_LOCUS11073</name>
</gene>
<evidence type="ECO:0008006" key="3">
    <source>
        <dbReference type="Google" id="ProtNLM"/>
    </source>
</evidence>
<organism evidence="1 2">
    <name type="scientific">Durusdinium trenchii</name>
    <dbReference type="NCBI Taxonomy" id="1381693"/>
    <lineage>
        <taxon>Eukaryota</taxon>
        <taxon>Sar</taxon>
        <taxon>Alveolata</taxon>
        <taxon>Dinophyceae</taxon>
        <taxon>Suessiales</taxon>
        <taxon>Symbiodiniaceae</taxon>
        <taxon>Durusdinium</taxon>
    </lineage>
</organism>
<name>A0ABP0JAR8_9DINO</name>
<reference evidence="1 2" key="1">
    <citation type="submission" date="2024-02" db="EMBL/GenBank/DDBJ databases">
        <authorList>
            <person name="Chen Y."/>
            <person name="Shah S."/>
            <person name="Dougan E. K."/>
            <person name="Thang M."/>
            <person name="Chan C."/>
        </authorList>
    </citation>
    <scope>NUCLEOTIDE SEQUENCE [LARGE SCALE GENOMIC DNA]</scope>
</reference>
<comment type="caution">
    <text evidence="1">The sequence shown here is derived from an EMBL/GenBank/DDBJ whole genome shotgun (WGS) entry which is preliminary data.</text>
</comment>
<dbReference type="InterPro" id="IPR036116">
    <property type="entry name" value="FN3_sf"/>
</dbReference>
<evidence type="ECO:0000313" key="2">
    <source>
        <dbReference type="Proteomes" id="UP001642464"/>
    </source>
</evidence>
<protein>
    <recommendedName>
        <fullName evidence="3">Fibronectin type-III domain-containing protein</fullName>
    </recommendedName>
</protein>
<proteinExistence type="predicted"/>
<accession>A0ABP0JAR8</accession>
<dbReference type="EMBL" id="CAXAMM010006525">
    <property type="protein sequence ID" value="CAK9011362.1"/>
    <property type="molecule type" value="Genomic_DNA"/>
</dbReference>
<evidence type="ECO:0000313" key="1">
    <source>
        <dbReference type="EMBL" id="CAK9011362.1"/>
    </source>
</evidence>
<sequence>MLAPRAGVVQIMWQEIQPYGCVYWYELQLLNVVYGNFSLITSGVATVELEELHSLDLYHFSVRACDVGACGAWSAPLALVPARPDSLFGPTAVTAAGYVEGLLTVSWVAEAWDREPFLDTFQVLAASEEEGPYVDVGVVPASAAPQLSFACNETNMSNALWPSAIYVKVIARVATQWSTEAMAAESAARIGSVPRAKELLGG</sequence>
<keyword evidence="2" id="KW-1185">Reference proteome</keyword>
<dbReference type="SUPFAM" id="SSF49265">
    <property type="entry name" value="Fibronectin type III"/>
    <property type="match status" value="1"/>
</dbReference>